<sequence length="427" mass="48161">MEELDLDRPPTPPHQPTAGVRILRQEILSILQHGFPDYEIVSVVQSAPGKSYNNRIYFLKLRRPGAVQSELGLVLKVNGRFFGPNKVQNEVSCLRLLEKHSPSVPAPRALAWSEDGHLATFQTPFARRSCLLDMPTGCNKLDHGGWILMTKLPGTPLADTDFNETGATNLAHQLGDIVTSWRTEIPAQSCCGNIRLWEHGNGQNEAEEPLIIEGALHMGIDTSHPITDINEYYQIKLESSLSKLETSDTFGRSRYLATPIRKFIHDVLPKLDLCPYERPQPKKYVFTHYDLSPRNILIAGEPPRIVGIVDFEFGGFFPAVEEFLNDFISNKGNFTNEFYNSYLRRLEENGIATPDATFDPIIWNRSYWLETLVLRTAPWDLPGAYQGDELEKQLRDAESDVALMLEKLNVSHSTPRGTQAARESYLG</sequence>
<dbReference type="Proteomes" id="UP001313282">
    <property type="component" value="Unassembled WGS sequence"/>
</dbReference>
<name>A0AAN8MQL8_9PEZI</name>
<evidence type="ECO:0000313" key="2">
    <source>
        <dbReference type="EMBL" id="KAK6337248.1"/>
    </source>
</evidence>
<reference evidence="2 3" key="1">
    <citation type="submission" date="2019-10" db="EMBL/GenBank/DDBJ databases">
        <authorList>
            <person name="Palmer J.M."/>
        </authorList>
    </citation>
    <scope>NUCLEOTIDE SEQUENCE [LARGE SCALE GENOMIC DNA]</scope>
    <source>
        <strain evidence="2 3">TWF718</strain>
    </source>
</reference>
<dbReference type="SUPFAM" id="SSF56112">
    <property type="entry name" value="Protein kinase-like (PK-like)"/>
    <property type="match status" value="1"/>
</dbReference>
<keyword evidence="3" id="KW-1185">Reference proteome</keyword>
<gene>
    <name evidence="2" type="ORF">TWF718_010029</name>
</gene>
<dbReference type="InterPro" id="IPR051678">
    <property type="entry name" value="AGP_Transferase"/>
</dbReference>
<protein>
    <recommendedName>
        <fullName evidence="1">Aminoglycoside phosphotransferase domain-containing protein</fullName>
    </recommendedName>
</protein>
<feature type="domain" description="Aminoglycoside phosphotransferase" evidence="1">
    <location>
        <begin position="52"/>
        <end position="346"/>
    </location>
</feature>
<comment type="caution">
    <text evidence="2">The sequence shown here is derived from an EMBL/GenBank/DDBJ whole genome shotgun (WGS) entry which is preliminary data.</text>
</comment>
<dbReference type="Gene3D" id="3.90.1200.10">
    <property type="match status" value="1"/>
</dbReference>
<dbReference type="PANTHER" id="PTHR21310">
    <property type="entry name" value="AMINOGLYCOSIDE PHOSPHOTRANSFERASE-RELATED-RELATED"/>
    <property type="match status" value="1"/>
</dbReference>
<proteinExistence type="predicted"/>
<dbReference type="PANTHER" id="PTHR21310:SF54">
    <property type="entry name" value="AMINOGLYCOSIDE PHOSPHOTRANSFERASE DOMAIN-CONTAINING PROTEIN"/>
    <property type="match status" value="1"/>
</dbReference>
<evidence type="ECO:0000313" key="3">
    <source>
        <dbReference type="Proteomes" id="UP001313282"/>
    </source>
</evidence>
<organism evidence="2 3">
    <name type="scientific">Orbilia javanica</name>
    <dbReference type="NCBI Taxonomy" id="47235"/>
    <lineage>
        <taxon>Eukaryota</taxon>
        <taxon>Fungi</taxon>
        <taxon>Dikarya</taxon>
        <taxon>Ascomycota</taxon>
        <taxon>Pezizomycotina</taxon>
        <taxon>Orbiliomycetes</taxon>
        <taxon>Orbiliales</taxon>
        <taxon>Orbiliaceae</taxon>
        <taxon>Orbilia</taxon>
    </lineage>
</organism>
<dbReference type="InterPro" id="IPR011009">
    <property type="entry name" value="Kinase-like_dom_sf"/>
</dbReference>
<dbReference type="AlphaFoldDB" id="A0AAN8MQL8"/>
<dbReference type="Pfam" id="PF01636">
    <property type="entry name" value="APH"/>
    <property type="match status" value="1"/>
</dbReference>
<accession>A0AAN8MQL8</accession>
<dbReference type="EMBL" id="JAVHNR010000007">
    <property type="protein sequence ID" value="KAK6337248.1"/>
    <property type="molecule type" value="Genomic_DNA"/>
</dbReference>
<dbReference type="InterPro" id="IPR002575">
    <property type="entry name" value="Aminoglycoside_PTrfase"/>
</dbReference>
<evidence type="ECO:0000259" key="1">
    <source>
        <dbReference type="Pfam" id="PF01636"/>
    </source>
</evidence>